<protein>
    <submittedName>
        <fullName evidence="2">Uncharacterized protein</fullName>
    </submittedName>
</protein>
<reference evidence="2 4" key="1">
    <citation type="submission" date="2018-06" db="EMBL/GenBank/DDBJ databases">
        <title>Occurrence of a novel blaKPC-2- and qnrS2- harbouring IncP6 plasmid from Aeromonas taiwanensis isolates recovered from the river sediments.</title>
        <authorList>
            <person name="Zheng B."/>
            <person name="Yu X."/>
            <person name="Xiao Y."/>
        </authorList>
    </citation>
    <scope>NUCLEOTIDE SEQUENCE [LARGE SCALE GENOMIC DNA]</scope>
    <source>
        <strain evidence="1 3">1713</strain>
        <strain evidence="2 4">198</strain>
    </source>
</reference>
<dbReference type="OrthoDB" id="8595084at2"/>
<sequence length="96" mass="10645">MARYQFFSVPASNRQQYTYIDMASPSFLTEKAALLAQGFEVQEDFIDAANPTEAVEKYKSDFLYVADEVGKSDAGYGAMVALQELGKMLRGNTRGN</sequence>
<dbReference type="RefSeq" id="WP_134695953.1">
    <property type="nucleotide sequence ID" value="NZ_JAAKQZ010000043.1"/>
</dbReference>
<evidence type="ECO:0000313" key="1">
    <source>
        <dbReference type="EMBL" id="TFF75011.1"/>
    </source>
</evidence>
<evidence type="ECO:0000313" key="4">
    <source>
        <dbReference type="Proteomes" id="UP000297914"/>
    </source>
</evidence>
<keyword evidence="3" id="KW-1185">Reference proteome</keyword>
<dbReference type="EMBL" id="QORL01000024">
    <property type="protein sequence ID" value="TFF75011.1"/>
    <property type="molecule type" value="Genomic_DNA"/>
</dbReference>
<name>A0A5F0KA22_9GAMM</name>
<gene>
    <name evidence="1" type="ORF">DRM93_12125</name>
    <name evidence="2" type="ORF">DRM94_12125</name>
</gene>
<dbReference type="Proteomes" id="UP000297720">
    <property type="component" value="Unassembled WGS sequence"/>
</dbReference>
<evidence type="ECO:0000313" key="2">
    <source>
        <dbReference type="EMBL" id="TFF79275.1"/>
    </source>
</evidence>
<proteinExistence type="predicted"/>
<comment type="caution">
    <text evidence="2">The sequence shown here is derived from an EMBL/GenBank/DDBJ whole genome shotgun (WGS) entry which is preliminary data.</text>
</comment>
<evidence type="ECO:0000313" key="3">
    <source>
        <dbReference type="Proteomes" id="UP000297720"/>
    </source>
</evidence>
<accession>A0A5F0KA22</accession>
<dbReference type="AlphaFoldDB" id="A0A5F0KA22"/>
<organism evidence="2 4">
    <name type="scientific">Aeromonas taiwanensis</name>
    <dbReference type="NCBI Taxonomy" id="633417"/>
    <lineage>
        <taxon>Bacteria</taxon>
        <taxon>Pseudomonadati</taxon>
        <taxon>Pseudomonadota</taxon>
        <taxon>Gammaproteobacteria</taxon>
        <taxon>Aeromonadales</taxon>
        <taxon>Aeromonadaceae</taxon>
        <taxon>Aeromonas</taxon>
    </lineage>
</organism>
<dbReference type="Proteomes" id="UP000297914">
    <property type="component" value="Unassembled WGS sequence"/>
</dbReference>
<dbReference type="EMBL" id="QORK01000024">
    <property type="protein sequence ID" value="TFF79275.1"/>
    <property type="molecule type" value="Genomic_DNA"/>
</dbReference>